<reference evidence="2 3" key="1">
    <citation type="submission" date="2013-12" db="EMBL/GenBank/DDBJ databases">
        <title>Draft genome of the parsitic nematode Ancylostoma duodenale.</title>
        <authorList>
            <person name="Mitreva M."/>
        </authorList>
    </citation>
    <scope>NUCLEOTIDE SEQUENCE [LARGE SCALE GENOMIC DNA]</scope>
    <source>
        <strain evidence="2 3">Zhejiang</strain>
    </source>
</reference>
<keyword evidence="3" id="KW-1185">Reference proteome</keyword>
<gene>
    <name evidence="2" type="ORF">ANCDUO_02878</name>
</gene>
<protein>
    <recommendedName>
        <fullName evidence="1">GPCPD1-like C2 domain-containing protein</fullName>
    </recommendedName>
</protein>
<feature type="domain" description="GPCPD1-like C2" evidence="1">
    <location>
        <begin position="3"/>
        <end position="46"/>
    </location>
</feature>
<dbReference type="Pfam" id="PF25329">
    <property type="entry name" value="C2_GDE1"/>
    <property type="match status" value="1"/>
</dbReference>
<organism evidence="2 3">
    <name type="scientific">Ancylostoma duodenale</name>
    <dbReference type="NCBI Taxonomy" id="51022"/>
    <lineage>
        <taxon>Eukaryota</taxon>
        <taxon>Metazoa</taxon>
        <taxon>Ecdysozoa</taxon>
        <taxon>Nematoda</taxon>
        <taxon>Chromadorea</taxon>
        <taxon>Rhabditida</taxon>
        <taxon>Rhabditina</taxon>
        <taxon>Rhabditomorpha</taxon>
        <taxon>Strongyloidea</taxon>
        <taxon>Ancylostomatidae</taxon>
        <taxon>Ancylostomatinae</taxon>
        <taxon>Ancylostoma</taxon>
    </lineage>
</organism>
<evidence type="ECO:0000259" key="1">
    <source>
        <dbReference type="Pfam" id="PF25329"/>
    </source>
</evidence>
<proteinExistence type="predicted"/>
<dbReference type="Proteomes" id="UP000054047">
    <property type="component" value="Unassembled WGS sequence"/>
</dbReference>
<name>A0A0C2GZ66_9BILA</name>
<dbReference type="AlphaFoldDB" id="A0A0C2GZ66"/>
<dbReference type="InterPro" id="IPR057506">
    <property type="entry name" value="C2_GPCPD1"/>
</dbReference>
<sequence length="87" mass="9346">MDRIGIAYALPAALPDLYGKATFPIISLRNIPIGQIDIDYMLVKSLPVDRSLRDNVAVSGAATGKSAVRSRSAIEAWEALTLSKPPH</sequence>
<dbReference type="EMBL" id="KN726959">
    <property type="protein sequence ID" value="KIH66790.1"/>
    <property type="molecule type" value="Genomic_DNA"/>
</dbReference>
<accession>A0A0C2GZ66</accession>
<evidence type="ECO:0000313" key="2">
    <source>
        <dbReference type="EMBL" id="KIH66790.1"/>
    </source>
</evidence>
<evidence type="ECO:0000313" key="3">
    <source>
        <dbReference type="Proteomes" id="UP000054047"/>
    </source>
</evidence>
<dbReference type="OrthoDB" id="1058301at2759"/>